<feature type="transmembrane region" description="Helical" evidence="1">
    <location>
        <begin position="72"/>
        <end position="89"/>
    </location>
</feature>
<dbReference type="EMBL" id="BOMM01000056">
    <property type="protein sequence ID" value="GIE14589.1"/>
    <property type="molecule type" value="Genomic_DNA"/>
</dbReference>
<evidence type="ECO:0000256" key="1">
    <source>
        <dbReference type="SAM" id="Phobius"/>
    </source>
</evidence>
<feature type="transmembrane region" description="Helical" evidence="1">
    <location>
        <begin position="7"/>
        <end position="27"/>
    </location>
</feature>
<keyword evidence="1" id="KW-1133">Transmembrane helix</keyword>
<evidence type="ECO:0000313" key="3">
    <source>
        <dbReference type="Proteomes" id="UP000598174"/>
    </source>
</evidence>
<sequence>MIRNRLAVAAAVTVTGGAGVMLFTLVAGPGRWWQGYVSEAGTAGQPYAVSYRLGLGLLALGVALLGRARRHAALLLLVAAGLAGTSSVVPCSAGCPLPPFEPTTTADLVHTAASILGMAVLAAAMAVTWWTAARPAAPQATTAGAKAGAAAGAPPVGDAGVRKAVRRLAGVALVLTLPLAAAMALTMLFVGRGTVGALLERALLLVAVCWLVGTGLLSAPAAR</sequence>
<name>A0A919J8G8_9ACTN</name>
<keyword evidence="3" id="KW-1185">Reference proteome</keyword>
<accession>A0A919J8G8</accession>
<organism evidence="2 3">
    <name type="scientific">Paractinoplanes ferrugineus</name>
    <dbReference type="NCBI Taxonomy" id="113564"/>
    <lineage>
        <taxon>Bacteria</taxon>
        <taxon>Bacillati</taxon>
        <taxon>Actinomycetota</taxon>
        <taxon>Actinomycetes</taxon>
        <taxon>Micromonosporales</taxon>
        <taxon>Micromonosporaceae</taxon>
        <taxon>Paractinoplanes</taxon>
    </lineage>
</organism>
<feature type="transmembrane region" description="Helical" evidence="1">
    <location>
        <begin position="109"/>
        <end position="130"/>
    </location>
</feature>
<feature type="transmembrane region" description="Helical" evidence="1">
    <location>
        <begin position="47"/>
        <end position="65"/>
    </location>
</feature>
<proteinExistence type="predicted"/>
<keyword evidence="1" id="KW-0812">Transmembrane</keyword>
<protein>
    <recommendedName>
        <fullName evidence="4">DUF998 domain-containing protein</fullName>
    </recommendedName>
</protein>
<dbReference type="RefSeq" id="WP_203820983.1">
    <property type="nucleotide sequence ID" value="NZ_BAAABP010000043.1"/>
</dbReference>
<feature type="transmembrane region" description="Helical" evidence="1">
    <location>
        <begin position="202"/>
        <end position="222"/>
    </location>
</feature>
<dbReference type="AlphaFoldDB" id="A0A919J8G8"/>
<feature type="transmembrane region" description="Helical" evidence="1">
    <location>
        <begin position="168"/>
        <end position="190"/>
    </location>
</feature>
<reference evidence="2" key="1">
    <citation type="submission" date="2021-01" db="EMBL/GenBank/DDBJ databases">
        <title>Whole genome shotgun sequence of Actinoplanes ferrugineus NBRC 15555.</title>
        <authorList>
            <person name="Komaki H."/>
            <person name="Tamura T."/>
        </authorList>
    </citation>
    <scope>NUCLEOTIDE SEQUENCE</scope>
    <source>
        <strain evidence="2">NBRC 15555</strain>
    </source>
</reference>
<dbReference type="Proteomes" id="UP000598174">
    <property type="component" value="Unassembled WGS sequence"/>
</dbReference>
<gene>
    <name evidence="2" type="ORF">Afe05nite_64290</name>
</gene>
<keyword evidence="1" id="KW-0472">Membrane</keyword>
<evidence type="ECO:0000313" key="2">
    <source>
        <dbReference type="EMBL" id="GIE14589.1"/>
    </source>
</evidence>
<evidence type="ECO:0008006" key="4">
    <source>
        <dbReference type="Google" id="ProtNLM"/>
    </source>
</evidence>
<comment type="caution">
    <text evidence="2">The sequence shown here is derived from an EMBL/GenBank/DDBJ whole genome shotgun (WGS) entry which is preliminary data.</text>
</comment>